<accession>A0A376DS53</accession>
<reference evidence="1 2" key="1">
    <citation type="submission" date="2018-06" db="EMBL/GenBank/DDBJ databases">
        <authorList>
            <consortium name="Pathogen Informatics"/>
            <person name="Doyle S."/>
        </authorList>
    </citation>
    <scope>NUCLEOTIDE SEQUENCE [LARGE SCALE GENOMIC DNA]</scope>
    <source>
        <strain evidence="1 2">NCTC13533</strain>
    </source>
</reference>
<dbReference type="Proteomes" id="UP000255224">
    <property type="component" value="Unassembled WGS sequence"/>
</dbReference>
<evidence type="ECO:0000313" key="1">
    <source>
        <dbReference type="EMBL" id="STC94457.1"/>
    </source>
</evidence>
<sequence>MQLGSTESIKNYILHSNTMAFISLHSIYKELKENKFTIIDVQHLSIERSFYFIQQQGQVEALPELFMKFANHYNFK</sequence>
<organism evidence="1 2">
    <name type="scientific">Chryseobacterium carnipullorum</name>
    <dbReference type="NCBI Taxonomy" id="1124835"/>
    <lineage>
        <taxon>Bacteria</taxon>
        <taxon>Pseudomonadati</taxon>
        <taxon>Bacteroidota</taxon>
        <taxon>Flavobacteriia</taxon>
        <taxon>Flavobacteriales</taxon>
        <taxon>Weeksellaceae</taxon>
        <taxon>Chryseobacterium group</taxon>
        <taxon>Chryseobacterium</taxon>
    </lineage>
</organism>
<gene>
    <name evidence="1" type="ORF">NCTC13533_01589</name>
</gene>
<protein>
    <recommendedName>
        <fullName evidence="3">LysR substrate binding domain</fullName>
    </recommendedName>
</protein>
<evidence type="ECO:0000313" key="2">
    <source>
        <dbReference type="Proteomes" id="UP000255224"/>
    </source>
</evidence>
<evidence type="ECO:0008006" key="3">
    <source>
        <dbReference type="Google" id="ProtNLM"/>
    </source>
</evidence>
<proteinExistence type="predicted"/>
<name>A0A376DS53_CHRCU</name>
<dbReference type="AlphaFoldDB" id="A0A376DS53"/>
<dbReference type="EMBL" id="UFVQ01000003">
    <property type="protein sequence ID" value="STC94457.1"/>
    <property type="molecule type" value="Genomic_DNA"/>
</dbReference>